<dbReference type="InterPro" id="IPR022742">
    <property type="entry name" value="Hydrolase_4"/>
</dbReference>
<dbReference type="RefSeq" id="WP_211322338.1">
    <property type="nucleotide sequence ID" value="NZ_CBCSGC010000022.1"/>
</dbReference>
<comment type="caution">
    <text evidence="2">The sequence shown here is derived from an EMBL/GenBank/DDBJ whole genome shotgun (WGS) entry which is preliminary data.</text>
</comment>
<name>A0A328ZK38_9BURK</name>
<sequence length="272" mass="28907">MNPAFAESPPGPAGYFSEDFGGYRLEGRVLRGREEDSAAAGPVFAIHGARSDYTRLNPLLFWLQGQGVGSLSFNLSGHGPSSPVPLHATSLARNLQEAERFHAASALPPPVVLGQSLGGALALKLAERHEASVRKLILICPAVYPEAAHARPFGPEFTAAISRPFGFLDSTSLRFLERYAGELLLVMGAYDGLRAADHGQPAGRSAGTVVLAGAPRSSVIPREVVDAIEGAMAPSRLRKILLPGCDHAVSRWLREDAARVDALGREVLDFLA</sequence>
<dbReference type="SUPFAM" id="SSF53474">
    <property type="entry name" value="alpha/beta-Hydrolases"/>
    <property type="match status" value="1"/>
</dbReference>
<dbReference type="Pfam" id="PF12146">
    <property type="entry name" value="Hydrolase_4"/>
    <property type="match status" value="1"/>
</dbReference>
<dbReference type="EMBL" id="QLTA01000001">
    <property type="protein sequence ID" value="RAR86518.1"/>
    <property type="molecule type" value="Genomic_DNA"/>
</dbReference>
<dbReference type="AlphaFoldDB" id="A0A328ZK38"/>
<organism evidence="2 3">
    <name type="scientific">Paracidovorax anthurii</name>
    <dbReference type="NCBI Taxonomy" id="78229"/>
    <lineage>
        <taxon>Bacteria</taxon>
        <taxon>Pseudomonadati</taxon>
        <taxon>Pseudomonadota</taxon>
        <taxon>Betaproteobacteria</taxon>
        <taxon>Burkholderiales</taxon>
        <taxon>Comamonadaceae</taxon>
        <taxon>Paracidovorax</taxon>
    </lineage>
</organism>
<evidence type="ECO:0000313" key="2">
    <source>
        <dbReference type="EMBL" id="RAR86518.1"/>
    </source>
</evidence>
<dbReference type="InterPro" id="IPR050266">
    <property type="entry name" value="AB_hydrolase_sf"/>
</dbReference>
<dbReference type="PANTHER" id="PTHR43798">
    <property type="entry name" value="MONOACYLGLYCEROL LIPASE"/>
    <property type="match status" value="1"/>
</dbReference>
<accession>A0A328ZK38</accession>
<proteinExistence type="predicted"/>
<dbReference type="Proteomes" id="UP000248856">
    <property type="component" value="Unassembled WGS sequence"/>
</dbReference>
<protein>
    <submittedName>
        <fullName evidence="2">Pimeloyl-ACP methyl ester carboxylesterase</fullName>
    </submittedName>
</protein>
<gene>
    <name evidence="2" type="ORF">AX018_1001104</name>
</gene>
<feature type="domain" description="Serine aminopeptidase S33" evidence="1">
    <location>
        <begin position="41"/>
        <end position="153"/>
    </location>
</feature>
<evidence type="ECO:0000259" key="1">
    <source>
        <dbReference type="Pfam" id="PF12146"/>
    </source>
</evidence>
<dbReference type="InterPro" id="IPR029058">
    <property type="entry name" value="AB_hydrolase_fold"/>
</dbReference>
<evidence type="ECO:0000313" key="3">
    <source>
        <dbReference type="Proteomes" id="UP000248856"/>
    </source>
</evidence>
<dbReference type="Gene3D" id="3.40.50.1820">
    <property type="entry name" value="alpha/beta hydrolase"/>
    <property type="match status" value="1"/>
</dbReference>
<reference evidence="2 3" key="1">
    <citation type="submission" date="2018-06" db="EMBL/GenBank/DDBJ databases">
        <title>Genomic Encyclopedia of Archaeal and Bacterial Type Strains, Phase II (KMG-II): from individual species to whole genera.</title>
        <authorList>
            <person name="Goeker M."/>
        </authorList>
    </citation>
    <scope>NUCLEOTIDE SEQUENCE [LARGE SCALE GENOMIC DNA]</scope>
    <source>
        <strain evidence="2 3">CFPB 3232</strain>
    </source>
</reference>
<keyword evidence="3" id="KW-1185">Reference proteome</keyword>